<dbReference type="GO" id="GO:0016020">
    <property type="term" value="C:membrane"/>
    <property type="evidence" value="ECO:0007669"/>
    <property type="project" value="UniProtKB-SubCell"/>
</dbReference>
<name>A0A068Z2V3_9GAMM</name>
<organism evidence="2 3">
    <name type="scientific">Serratia symbiotica</name>
    <dbReference type="NCBI Taxonomy" id="138074"/>
    <lineage>
        <taxon>Bacteria</taxon>
        <taxon>Pseudomonadati</taxon>
        <taxon>Pseudomonadota</taxon>
        <taxon>Gammaproteobacteria</taxon>
        <taxon>Enterobacterales</taxon>
        <taxon>Yersiniaceae</taxon>
        <taxon>Serratia</taxon>
    </lineage>
</organism>
<dbReference type="STRING" id="138074.SYMBAF_10045"/>
<dbReference type="AlphaFoldDB" id="A0A068Z2V3"/>
<dbReference type="InterPro" id="IPR045584">
    <property type="entry name" value="Pilin-like"/>
</dbReference>
<comment type="subcellular location">
    <subcellularLocation>
        <location evidence="1">Membrane</location>
    </subcellularLocation>
</comment>
<evidence type="ECO:0000256" key="1">
    <source>
        <dbReference type="ARBA" id="ARBA00004370"/>
    </source>
</evidence>
<accession>A0A068Z2V3</accession>
<evidence type="ECO:0000313" key="2">
    <source>
        <dbReference type="EMBL" id="QLH63840.1"/>
    </source>
</evidence>
<dbReference type="RefSeq" id="WP_040262589.1">
    <property type="nucleotide sequence ID" value="NZ_CAXKXZ010000022.1"/>
</dbReference>
<evidence type="ECO:0000313" key="3">
    <source>
        <dbReference type="Proteomes" id="UP000042738"/>
    </source>
</evidence>
<reference evidence="2 3" key="1">
    <citation type="journal article" date="2014" name="Genome Announc.">
        <title>Whole-Genome Sequence of Serratia symbiotica Strain CWBI-2.3T, a Free-Living Symbiont of the Black Bean Aphid Aphis fabae.</title>
        <authorList>
            <person name="Foray V."/>
            <person name="Grigorescu A.S."/>
            <person name="Sabri A."/>
            <person name="Haubruge E."/>
            <person name="Lognay G."/>
            <person name="Francis F."/>
            <person name="Fauconnier M.L."/>
            <person name="Hance T."/>
            <person name="Thonart P."/>
        </authorList>
    </citation>
    <scope>NUCLEOTIDE SEQUENCE [LARGE SCALE GENOMIC DNA]</scope>
    <source>
        <strain evidence="2">CWBI-2.3</strain>
    </source>
</reference>
<dbReference type="Proteomes" id="UP000042738">
    <property type="component" value="Chromosome"/>
</dbReference>
<dbReference type="GeneID" id="93737615"/>
<proteinExistence type="predicted"/>
<dbReference type="SUPFAM" id="SSF54523">
    <property type="entry name" value="Pili subunits"/>
    <property type="match status" value="1"/>
</dbReference>
<sequence length="162" mass="19103">MPHGDRQAGFSYLLLLAWLSVLAIMMLRSEEHLLTLWRQQREDQLLFAGDQIRNAIENYRKNPINHACFPTDFQQLLSDSYGKLRRWYLDPFTNSQEWGMIYDKQQHWVGIYSQGKGVPLKKSGFAARYDKYFKNAKSYADWRFKVEEDANAPPPKQCKALH</sequence>
<gene>
    <name evidence="2" type="ORF">SYMBAF_14090</name>
</gene>
<dbReference type="EMBL" id="CP050855">
    <property type="protein sequence ID" value="QLH63840.1"/>
    <property type="molecule type" value="Genomic_DNA"/>
</dbReference>
<protein>
    <submittedName>
        <fullName evidence="2">Uncharacterized protein</fullName>
    </submittedName>
</protein>